<protein>
    <submittedName>
        <fullName evidence="1">Uncharacterized protein</fullName>
    </submittedName>
</protein>
<accession>A0A6N0NS23</accession>
<dbReference type="OrthoDB" id="33740at2157"/>
<organism evidence="1 2">
    <name type="scientific">Metallosphaera tengchongensis</name>
    <dbReference type="NCBI Taxonomy" id="1532350"/>
    <lineage>
        <taxon>Archaea</taxon>
        <taxon>Thermoproteota</taxon>
        <taxon>Thermoprotei</taxon>
        <taxon>Sulfolobales</taxon>
        <taxon>Sulfolobaceae</taxon>
        <taxon>Metallosphaera</taxon>
    </lineage>
</organism>
<name>A0A6N0NS23_9CREN</name>
<sequence>MRLKISLIEISSEVIPHHLNESDDDISTVSHLLVEALTKGMPSEVVDIDEGKVFMASLLSSRLIEGIPYNLDPSRWGGKYYSGDVSATIGETLTYAFLEEKFDVKFTDIVPLRQVKYLGYSPDALVDAGKSPTLLTYLGGKGFLFINARGSFRWSQNWLTRNLVRDLIQVEKIRYPDNYGLLSYVYRDEGWNLAGVVIRP</sequence>
<keyword evidence="2" id="KW-1185">Reference proteome</keyword>
<dbReference type="EMBL" id="CP049074">
    <property type="protein sequence ID" value="QKQ99565.1"/>
    <property type="molecule type" value="Genomic_DNA"/>
</dbReference>
<dbReference type="Proteomes" id="UP000509301">
    <property type="component" value="Chromosome"/>
</dbReference>
<dbReference type="GeneID" id="55640964"/>
<gene>
    <name evidence="1" type="ORF">GWK48_03405</name>
</gene>
<evidence type="ECO:0000313" key="1">
    <source>
        <dbReference type="EMBL" id="QKQ99565.1"/>
    </source>
</evidence>
<evidence type="ECO:0000313" key="2">
    <source>
        <dbReference type="Proteomes" id="UP000509301"/>
    </source>
</evidence>
<dbReference type="RefSeq" id="WP_174629622.1">
    <property type="nucleotide sequence ID" value="NZ_CP049074.1"/>
</dbReference>
<dbReference type="AlphaFoldDB" id="A0A6N0NS23"/>
<proteinExistence type="predicted"/>
<dbReference type="KEGG" id="mten:GWK48_03405"/>
<reference evidence="1 2" key="1">
    <citation type="submission" date="2020-02" db="EMBL/GenBank/DDBJ databases">
        <title>Comparative genome analysis reveals the metabolism and evolution of the thermophilic archaeal genus Metallosphaera.</title>
        <authorList>
            <person name="Jiang C."/>
        </authorList>
    </citation>
    <scope>NUCLEOTIDE SEQUENCE [LARGE SCALE GENOMIC DNA]</scope>
    <source>
        <strain evidence="1 2">Ric-A</strain>
    </source>
</reference>